<evidence type="ECO:0000313" key="6">
    <source>
        <dbReference type="Proteomes" id="UP000095614"/>
    </source>
</evidence>
<reference evidence="5 6" key="1">
    <citation type="submission" date="2015-09" db="EMBL/GenBank/DDBJ databases">
        <authorList>
            <consortium name="Pathogen Informatics"/>
        </authorList>
    </citation>
    <scope>NUCLEOTIDE SEQUENCE [LARGE SCALE GENOMIC DNA]</scope>
    <source>
        <strain evidence="2 5">2789STDY5608791</strain>
        <strain evidence="1 6">2789STDY5834847</strain>
        <strain evidence="4 7">2789STDY5834898</strain>
        <strain evidence="3 8">2789STDY5834942</strain>
    </source>
</reference>
<dbReference type="Proteomes" id="UP000095788">
    <property type="component" value="Unassembled WGS sequence"/>
</dbReference>
<name>A0A174UR20_BACUN</name>
<protein>
    <submittedName>
        <fullName evidence="4">Uncharacterized protein</fullName>
    </submittedName>
</protein>
<evidence type="ECO:0000313" key="8">
    <source>
        <dbReference type="Proteomes" id="UP000095788"/>
    </source>
</evidence>
<dbReference type="EMBL" id="CZAO01000020">
    <property type="protein sequence ID" value="CUQ21429.1"/>
    <property type="molecule type" value="Genomic_DNA"/>
</dbReference>
<dbReference type="Proteomes" id="UP000095766">
    <property type="component" value="Unassembled WGS sequence"/>
</dbReference>
<accession>A0A174UR20</accession>
<dbReference type="EMBL" id="CYZF01000006">
    <property type="protein sequence ID" value="CUO69390.1"/>
    <property type="molecule type" value="Genomic_DNA"/>
</dbReference>
<dbReference type="Proteomes" id="UP000095419">
    <property type="component" value="Unassembled WGS sequence"/>
</dbReference>
<evidence type="ECO:0000313" key="4">
    <source>
        <dbReference type="EMBL" id="CUQ21429.1"/>
    </source>
</evidence>
<dbReference type="AlphaFoldDB" id="A0A174UR20"/>
<evidence type="ECO:0000313" key="7">
    <source>
        <dbReference type="Proteomes" id="UP000095766"/>
    </source>
</evidence>
<evidence type="ECO:0000313" key="2">
    <source>
        <dbReference type="EMBL" id="CUO69390.1"/>
    </source>
</evidence>
<sequence length="38" mass="4631">MRYKPCSDAQKYELKLIGKIKSQFFFGFRQIFRSIVQK</sequence>
<organism evidence="4 7">
    <name type="scientific">Bacteroides uniformis</name>
    <dbReference type="NCBI Taxonomy" id="820"/>
    <lineage>
        <taxon>Bacteria</taxon>
        <taxon>Pseudomonadati</taxon>
        <taxon>Bacteroidota</taxon>
        <taxon>Bacteroidia</taxon>
        <taxon>Bacteroidales</taxon>
        <taxon>Bacteroidaceae</taxon>
        <taxon>Bacteroides</taxon>
    </lineage>
</organism>
<evidence type="ECO:0000313" key="5">
    <source>
        <dbReference type="Proteomes" id="UP000095419"/>
    </source>
</evidence>
<dbReference type="Proteomes" id="UP000095614">
    <property type="component" value="Unassembled WGS sequence"/>
</dbReference>
<gene>
    <name evidence="2" type="ORF">ERS417307_02196</name>
    <name evidence="1" type="ORF">ERS852462_00055</name>
    <name evidence="4" type="ORF">ERS852510_03543</name>
    <name evidence="3" type="ORF">ERS852554_03394</name>
</gene>
<evidence type="ECO:0000313" key="1">
    <source>
        <dbReference type="EMBL" id="CUO32788.1"/>
    </source>
</evidence>
<dbReference type="EMBL" id="CZBF01000006">
    <property type="protein sequence ID" value="CUQ20199.1"/>
    <property type="molecule type" value="Genomic_DNA"/>
</dbReference>
<evidence type="ECO:0000313" key="3">
    <source>
        <dbReference type="EMBL" id="CUQ20199.1"/>
    </source>
</evidence>
<proteinExistence type="predicted"/>
<dbReference type="EMBL" id="CZAF01000001">
    <property type="protein sequence ID" value="CUO32788.1"/>
    <property type="molecule type" value="Genomic_DNA"/>
</dbReference>